<feature type="transmembrane region" description="Helical" evidence="1">
    <location>
        <begin position="74"/>
        <end position="96"/>
    </location>
</feature>
<keyword evidence="3" id="KW-1185">Reference proteome</keyword>
<proteinExistence type="predicted"/>
<dbReference type="GeneID" id="26514512"/>
<dbReference type="Proteomes" id="UP000007801">
    <property type="component" value="Unassembled WGS sequence"/>
</dbReference>
<evidence type="ECO:0000313" key="2">
    <source>
        <dbReference type="EMBL" id="KPU78705.1"/>
    </source>
</evidence>
<dbReference type="AlphaFoldDB" id="A0A0P8XVH0"/>
<evidence type="ECO:0000256" key="1">
    <source>
        <dbReference type="SAM" id="Phobius"/>
    </source>
</evidence>
<sequence>MCLKLRFILEKIIFVSLILCNAGLDCYEICQNSKYFFAKTETPHYGVCIVSFIIHGILVCFSIVAIFGVLTEQLLILQVFLGLIIVYCFTKMVVWIVCGNYLDKLDPNFDHSYTHMTMALALLNLFFSTRLCMRIDESTRQ</sequence>
<feature type="transmembrane region" description="Helical" evidence="1">
    <location>
        <begin position="7"/>
        <end position="24"/>
    </location>
</feature>
<accession>A0A0P8XVH0</accession>
<keyword evidence="1" id="KW-1133">Transmembrane helix</keyword>
<feature type="transmembrane region" description="Helical" evidence="1">
    <location>
        <begin position="44"/>
        <end position="67"/>
    </location>
</feature>
<evidence type="ECO:0000313" key="3">
    <source>
        <dbReference type="Proteomes" id="UP000007801"/>
    </source>
</evidence>
<dbReference type="InParanoid" id="A0A0P8XVH0"/>
<feature type="transmembrane region" description="Helical" evidence="1">
    <location>
        <begin position="116"/>
        <end position="133"/>
    </location>
</feature>
<dbReference type="EMBL" id="CH902618">
    <property type="protein sequence ID" value="KPU78705.1"/>
    <property type="molecule type" value="Genomic_DNA"/>
</dbReference>
<gene>
    <name evidence="2" type="primary">Dana\GF27542</name>
    <name evidence="2" type="ORF">GF27542</name>
</gene>
<keyword evidence="1" id="KW-0812">Transmembrane</keyword>
<organism evidence="2 3">
    <name type="scientific">Drosophila ananassae</name>
    <name type="common">Fruit fly</name>
    <dbReference type="NCBI Taxonomy" id="7217"/>
    <lineage>
        <taxon>Eukaryota</taxon>
        <taxon>Metazoa</taxon>
        <taxon>Ecdysozoa</taxon>
        <taxon>Arthropoda</taxon>
        <taxon>Hexapoda</taxon>
        <taxon>Insecta</taxon>
        <taxon>Pterygota</taxon>
        <taxon>Neoptera</taxon>
        <taxon>Endopterygota</taxon>
        <taxon>Diptera</taxon>
        <taxon>Brachycera</taxon>
        <taxon>Muscomorpha</taxon>
        <taxon>Ephydroidea</taxon>
        <taxon>Drosophilidae</taxon>
        <taxon>Drosophila</taxon>
        <taxon>Sophophora</taxon>
    </lineage>
</organism>
<reference evidence="2 3" key="1">
    <citation type="journal article" date="2007" name="Nature">
        <title>Evolution of genes and genomes on the Drosophila phylogeny.</title>
        <authorList>
            <consortium name="Drosophila 12 Genomes Consortium"/>
            <person name="Clark A.G."/>
            <person name="Eisen M.B."/>
            <person name="Smith D.R."/>
            <person name="Bergman C.M."/>
            <person name="Oliver B."/>
            <person name="Markow T.A."/>
            <person name="Kaufman T.C."/>
            <person name="Kellis M."/>
            <person name="Gelbart W."/>
            <person name="Iyer V.N."/>
            <person name="Pollard D.A."/>
            <person name="Sackton T.B."/>
            <person name="Larracuente A.M."/>
            <person name="Singh N.D."/>
            <person name="Abad J.P."/>
            <person name="Abt D.N."/>
            <person name="Adryan B."/>
            <person name="Aguade M."/>
            <person name="Akashi H."/>
            <person name="Anderson W.W."/>
            <person name="Aquadro C.F."/>
            <person name="Ardell D.H."/>
            <person name="Arguello R."/>
            <person name="Artieri C.G."/>
            <person name="Barbash D.A."/>
            <person name="Barker D."/>
            <person name="Barsanti P."/>
            <person name="Batterham P."/>
            <person name="Batzoglou S."/>
            <person name="Begun D."/>
            <person name="Bhutkar A."/>
            <person name="Blanco E."/>
            <person name="Bosak S.A."/>
            <person name="Bradley R.K."/>
            <person name="Brand A.D."/>
            <person name="Brent M.R."/>
            <person name="Brooks A.N."/>
            <person name="Brown R.H."/>
            <person name="Butlin R.K."/>
            <person name="Caggese C."/>
            <person name="Calvi B.R."/>
            <person name="Bernardo de Carvalho A."/>
            <person name="Caspi A."/>
            <person name="Castrezana S."/>
            <person name="Celniker S.E."/>
            <person name="Chang J.L."/>
            <person name="Chapple C."/>
            <person name="Chatterji S."/>
            <person name="Chinwalla A."/>
            <person name="Civetta A."/>
            <person name="Clifton S.W."/>
            <person name="Comeron J.M."/>
            <person name="Costello J.C."/>
            <person name="Coyne J.A."/>
            <person name="Daub J."/>
            <person name="David R.G."/>
            <person name="Delcher A.L."/>
            <person name="Delehaunty K."/>
            <person name="Do C.B."/>
            <person name="Ebling H."/>
            <person name="Edwards K."/>
            <person name="Eickbush T."/>
            <person name="Evans J.D."/>
            <person name="Filipski A."/>
            <person name="Findeiss S."/>
            <person name="Freyhult E."/>
            <person name="Fulton L."/>
            <person name="Fulton R."/>
            <person name="Garcia A.C."/>
            <person name="Gardiner A."/>
            <person name="Garfield D.A."/>
            <person name="Garvin B.E."/>
            <person name="Gibson G."/>
            <person name="Gilbert D."/>
            <person name="Gnerre S."/>
            <person name="Godfrey J."/>
            <person name="Good R."/>
            <person name="Gotea V."/>
            <person name="Gravely B."/>
            <person name="Greenberg A.J."/>
            <person name="Griffiths-Jones S."/>
            <person name="Gross S."/>
            <person name="Guigo R."/>
            <person name="Gustafson E.A."/>
            <person name="Haerty W."/>
            <person name="Hahn M.W."/>
            <person name="Halligan D.L."/>
            <person name="Halpern A.L."/>
            <person name="Halter G.M."/>
            <person name="Han M.V."/>
            <person name="Heger A."/>
            <person name="Hillier L."/>
            <person name="Hinrichs A.S."/>
            <person name="Holmes I."/>
            <person name="Hoskins R.A."/>
            <person name="Hubisz M.J."/>
            <person name="Hultmark D."/>
            <person name="Huntley M.A."/>
            <person name="Jaffe D.B."/>
            <person name="Jagadeeshan S."/>
            <person name="Jeck W.R."/>
            <person name="Johnson J."/>
            <person name="Jones C.D."/>
            <person name="Jordan W.C."/>
            <person name="Karpen G.H."/>
            <person name="Kataoka E."/>
            <person name="Keightley P.D."/>
            <person name="Kheradpour P."/>
            <person name="Kirkness E.F."/>
            <person name="Koerich L.B."/>
            <person name="Kristiansen K."/>
            <person name="Kudrna D."/>
            <person name="Kulathinal R.J."/>
            <person name="Kumar S."/>
            <person name="Kwok R."/>
            <person name="Lander E."/>
            <person name="Langley C.H."/>
            <person name="Lapoint R."/>
            <person name="Lazzaro B.P."/>
            <person name="Lee S.J."/>
            <person name="Levesque L."/>
            <person name="Li R."/>
            <person name="Lin C.F."/>
            <person name="Lin M.F."/>
            <person name="Lindblad-Toh K."/>
            <person name="Llopart A."/>
            <person name="Long M."/>
            <person name="Low L."/>
            <person name="Lozovsky E."/>
            <person name="Lu J."/>
            <person name="Luo M."/>
            <person name="Machado C.A."/>
            <person name="Makalowski W."/>
            <person name="Marzo M."/>
            <person name="Matsuda M."/>
            <person name="Matzkin L."/>
            <person name="McAllister B."/>
            <person name="McBride C.S."/>
            <person name="McKernan B."/>
            <person name="McKernan K."/>
            <person name="Mendez-Lago M."/>
            <person name="Minx P."/>
            <person name="Mollenhauer M.U."/>
            <person name="Montooth K."/>
            <person name="Mount S.M."/>
            <person name="Mu X."/>
            <person name="Myers E."/>
            <person name="Negre B."/>
            <person name="Newfeld S."/>
            <person name="Nielsen R."/>
            <person name="Noor M.A."/>
            <person name="O'Grady P."/>
            <person name="Pachter L."/>
            <person name="Papaceit M."/>
            <person name="Parisi M.J."/>
            <person name="Parisi M."/>
            <person name="Parts L."/>
            <person name="Pedersen J.S."/>
            <person name="Pesole G."/>
            <person name="Phillippy A.M."/>
            <person name="Ponting C.P."/>
            <person name="Pop M."/>
            <person name="Porcelli D."/>
            <person name="Powell J.R."/>
            <person name="Prohaska S."/>
            <person name="Pruitt K."/>
            <person name="Puig M."/>
            <person name="Quesneville H."/>
            <person name="Ram K.R."/>
            <person name="Rand D."/>
            <person name="Rasmussen M.D."/>
            <person name="Reed L.K."/>
            <person name="Reenan R."/>
            <person name="Reily A."/>
            <person name="Remington K.A."/>
            <person name="Rieger T.T."/>
            <person name="Ritchie M.G."/>
            <person name="Robin C."/>
            <person name="Rogers Y.H."/>
            <person name="Rohde C."/>
            <person name="Rozas J."/>
            <person name="Rubenfield M.J."/>
            <person name="Ruiz A."/>
            <person name="Russo S."/>
            <person name="Salzberg S.L."/>
            <person name="Sanchez-Gracia A."/>
            <person name="Saranga D.J."/>
            <person name="Sato H."/>
            <person name="Schaeffer S.W."/>
            <person name="Schatz M.C."/>
            <person name="Schlenke T."/>
            <person name="Schwartz R."/>
            <person name="Segarra C."/>
            <person name="Singh R.S."/>
            <person name="Sirot L."/>
            <person name="Sirota M."/>
            <person name="Sisneros N.B."/>
            <person name="Smith C.D."/>
            <person name="Smith T.F."/>
            <person name="Spieth J."/>
            <person name="Stage D.E."/>
            <person name="Stark A."/>
            <person name="Stephan W."/>
            <person name="Strausberg R.L."/>
            <person name="Strempel S."/>
            <person name="Sturgill D."/>
            <person name="Sutton G."/>
            <person name="Sutton G.G."/>
            <person name="Tao W."/>
            <person name="Teichmann S."/>
            <person name="Tobari Y.N."/>
            <person name="Tomimura Y."/>
            <person name="Tsolas J.M."/>
            <person name="Valente V.L."/>
            <person name="Venter E."/>
            <person name="Venter J.C."/>
            <person name="Vicario S."/>
            <person name="Vieira F.G."/>
            <person name="Vilella A.J."/>
            <person name="Villasante A."/>
            <person name="Walenz B."/>
            <person name="Wang J."/>
            <person name="Wasserman M."/>
            <person name="Watts T."/>
            <person name="Wilson D."/>
            <person name="Wilson R.K."/>
            <person name="Wing R.A."/>
            <person name="Wolfner M.F."/>
            <person name="Wong A."/>
            <person name="Wong G.K."/>
            <person name="Wu C.I."/>
            <person name="Wu G."/>
            <person name="Yamamoto D."/>
            <person name="Yang H.P."/>
            <person name="Yang S.P."/>
            <person name="Yorke J.A."/>
            <person name="Yoshida K."/>
            <person name="Zdobnov E."/>
            <person name="Zhang P."/>
            <person name="Zhang Y."/>
            <person name="Zimin A.V."/>
            <person name="Baldwin J."/>
            <person name="Abdouelleil A."/>
            <person name="Abdulkadir J."/>
            <person name="Abebe A."/>
            <person name="Abera B."/>
            <person name="Abreu J."/>
            <person name="Acer S.C."/>
            <person name="Aftuck L."/>
            <person name="Alexander A."/>
            <person name="An P."/>
            <person name="Anderson E."/>
            <person name="Anderson S."/>
            <person name="Arachi H."/>
            <person name="Azer M."/>
            <person name="Bachantsang P."/>
            <person name="Barry A."/>
            <person name="Bayul T."/>
            <person name="Berlin A."/>
            <person name="Bessette D."/>
            <person name="Bloom T."/>
            <person name="Blye J."/>
            <person name="Boguslavskiy L."/>
            <person name="Bonnet C."/>
            <person name="Boukhgalter B."/>
            <person name="Bourzgui I."/>
            <person name="Brown A."/>
            <person name="Cahill P."/>
            <person name="Channer S."/>
            <person name="Cheshatsang Y."/>
            <person name="Chuda L."/>
            <person name="Citroen M."/>
            <person name="Collymore A."/>
            <person name="Cooke P."/>
            <person name="Costello M."/>
            <person name="D'Aco K."/>
            <person name="Daza R."/>
            <person name="De Haan G."/>
            <person name="DeGray S."/>
            <person name="DeMaso C."/>
            <person name="Dhargay N."/>
            <person name="Dooley K."/>
            <person name="Dooley E."/>
            <person name="Doricent M."/>
            <person name="Dorje P."/>
            <person name="Dorjee K."/>
            <person name="Dupes A."/>
            <person name="Elong R."/>
            <person name="Falk J."/>
            <person name="Farina A."/>
            <person name="Faro S."/>
            <person name="Ferguson D."/>
            <person name="Fisher S."/>
            <person name="Foley C.D."/>
            <person name="Franke A."/>
            <person name="Friedrich D."/>
            <person name="Gadbois L."/>
            <person name="Gearin G."/>
            <person name="Gearin C.R."/>
            <person name="Giannoukos G."/>
            <person name="Goode T."/>
            <person name="Graham J."/>
            <person name="Grandbois E."/>
            <person name="Grewal S."/>
            <person name="Gyaltsen K."/>
            <person name="Hafez N."/>
            <person name="Hagos B."/>
            <person name="Hall J."/>
            <person name="Henson C."/>
            <person name="Hollinger A."/>
            <person name="Honan T."/>
            <person name="Huard M.D."/>
            <person name="Hughes L."/>
            <person name="Hurhula B."/>
            <person name="Husby M.E."/>
            <person name="Kamat A."/>
            <person name="Kanga B."/>
            <person name="Kashin S."/>
            <person name="Khazanovich D."/>
            <person name="Kisner P."/>
            <person name="Lance K."/>
            <person name="Lara M."/>
            <person name="Lee W."/>
            <person name="Lennon N."/>
            <person name="Letendre F."/>
            <person name="LeVine R."/>
            <person name="Lipovsky A."/>
            <person name="Liu X."/>
            <person name="Liu J."/>
            <person name="Liu S."/>
            <person name="Lokyitsang T."/>
            <person name="Lokyitsang Y."/>
            <person name="Lubonja R."/>
            <person name="Lui A."/>
            <person name="MacDonald P."/>
            <person name="Magnisalis V."/>
            <person name="Maru K."/>
            <person name="Matthews C."/>
            <person name="McCusker W."/>
            <person name="McDonough S."/>
            <person name="Mehta T."/>
            <person name="Meldrim J."/>
            <person name="Meneus L."/>
            <person name="Mihai O."/>
            <person name="Mihalev A."/>
            <person name="Mihova T."/>
            <person name="Mittelman R."/>
            <person name="Mlenga V."/>
            <person name="Montmayeur A."/>
            <person name="Mulrain L."/>
            <person name="Navidi A."/>
            <person name="Naylor J."/>
            <person name="Negash T."/>
            <person name="Nguyen T."/>
            <person name="Nguyen N."/>
            <person name="Nicol R."/>
            <person name="Norbu C."/>
            <person name="Norbu N."/>
            <person name="Novod N."/>
            <person name="O'Neill B."/>
            <person name="Osman S."/>
            <person name="Markiewicz E."/>
            <person name="Oyono O.L."/>
            <person name="Patti C."/>
            <person name="Phunkhang P."/>
            <person name="Pierre F."/>
            <person name="Priest M."/>
            <person name="Raghuraman S."/>
            <person name="Rege F."/>
            <person name="Reyes R."/>
            <person name="Rise C."/>
            <person name="Rogov P."/>
            <person name="Ross K."/>
            <person name="Ryan E."/>
            <person name="Settipalli S."/>
            <person name="Shea T."/>
            <person name="Sherpa N."/>
            <person name="Shi L."/>
            <person name="Shih D."/>
            <person name="Sparrow T."/>
            <person name="Spaulding J."/>
            <person name="Stalker J."/>
            <person name="Stange-Thomann N."/>
            <person name="Stavropoulos S."/>
            <person name="Stone C."/>
            <person name="Strader C."/>
            <person name="Tesfaye S."/>
            <person name="Thomson T."/>
            <person name="Thoulutsang Y."/>
            <person name="Thoulutsang D."/>
            <person name="Topham K."/>
            <person name="Topping I."/>
            <person name="Tsamla T."/>
            <person name="Vassiliev H."/>
            <person name="Vo A."/>
            <person name="Wangchuk T."/>
            <person name="Wangdi T."/>
            <person name="Weiand M."/>
            <person name="Wilkinson J."/>
            <person name="Wilson A."/>
            <person name="Yadav S."/>
            <person name="Young G."/>
            <person name="Yu Q."/>
            <person name="Zembek L."/>
            <person name="Zhong D."/>
            <person name="Zimmer A."/>
            <person name="Zwirko Z."/>
            <person name="Jaffe D.B."/>
            <person name="Alvarez P."/>
            <person name="Brockman W."/>
            <person name="Butler J."/>
            <person name="Chin C."/>
            <person name="Gnerre S."/>
            <person name="Grabherr M."/>
            <person name="Kleber M."/>
            <person name="Mauceli E."/>
            <person name="MacCallum I."/>
        </authorList>
    </citation>
    <scope>NUCLEOTIDE SEQUENCE [LARGE SCALE GENOMIC DNA]</scope>
    <source>
        <strain evidence="3">Tucson 14024-0371.13</strain>
    </source>
</reference>
<keyword evidence="1" id="KW-0472">Membrane</keyword>
<protein>
    <submittedName>
        <fullName evidence="2">Uncharacterized protein</fullName>
    </submittedName>
</protein>
<name>A0A0P8XVH0_DROAN</name>